<dbReference type="EMBL" id="AE006470">
    <property type="protein sequence ID" value="AAM72326.1"/>
    <property type="molecule type" value="Genomic_DNA"/>
</dbReference>
<dbReference type="HOGENOM" id="CLU_3249171_0_0_10"/>
<reference evidence="1 2" key="1">
    <citation type="journal article" date="2002" name="Proc. Natl. Acad. Sci. U.S.A.">
        <title>The complete genome sequence of Chlorobium tepidum TLS, a photosynthetic, anaerobic, green-sulfur bacterium.</title>
        <authorList>
            <person name="Eisen J.A."/>
            <person name="Nelson K.E."/>
            <person name="Paulsen I.T."/>
            <person name="Heidelberg J.F."/>
            <person name="Wu M."/>
            <person name="Dodson R.J."/>
            <person name="Deboy R."/>
            <person name="Gwinn M.L."/>
            <person name="Nelson W.C."/>
            <person name="Haft D.H."/>
            <person name="Hickey E.K."/>
            <person name="Peterson J.D."/>
            <person name="Durkin A.S."/>
            <person name="Kolonay J.L."/>
            <person name="Yang F."/>
            <person name="Holt I."/>
            <person name="Umayam L.A."/>
            <person name="Mason T."/>
            <person name="Brenner M."/>
            <person name="Shea T.P."/>
            <person name="Parksey D."/>
            <person name="Nierman W.C."/>
            <person name="Feldblyum T.V."/>
            <person name="Hansen C.L."/>
            <person name="Craven M.B."/>
            <person name="Radune D."/>
            <person name="Vamathevan J."/>
            <person name="Khouri H."/>
            <person name="White O."/>
            <person name="Gruber T.M."/>
            <person name="Ketchum K.A."/>
            <person name="Venter J.C."/>
            <person name="Tettelin H."/>
            <person name="Bryant D.A."/>
            <person name="Fraser C.M."/>
        </authorList>
    </citation>
    <scope>NUCLEOTIDE SEQUENCE [LARGE SCALE GENOMIC DNA]</scope>
    <source>
        <strain evidence="2">ATCC 49652 / DSM 12025 / NBRC 103806 / TLS</strain>
    </source>
</reference>
<protein>
    <submittedName>
        <fullName evidence="1">Uncharacterized protein</fullName>
    </submittedName>
</protein>
<accession>Q8KDF7</accession>
<dbReference type="AlphaFoldDB" id="Q8KDF7"/>
<gene>
    <name evidence="1" type="ordered locus">CT1093</name>
</gene>
<organism evidence="1 2">
    <name type="scientific">Chlorobaculum tepidum (strain ATCC 49652 / DSM 12025 / NBRC 103806 / TLS)</name>
    <name type="common">Chlorobium tepidum</name>
    <dbReference type="NCBI Taxonomy" id="194439"/>
    <lineage>
        <taxon>Bacteria</taxon>
        <taxon>Pseudomonadati</taxon>
        <taxon>Chlorobiota</taxon>
        <taxon>Chlorobiia</taxon>
        <taxon>Chlorobiales</taxon>
        <taxon>Chlorobiaceae</taxon>
        <taxon>Chlorobaculum</taxon>
    </lineage>
</organism>
<proteinExistence type="predicted"/>
<sequence length="42" mass="4874">MSLIILFYPGRHEYTTVEKIGTYFVIYQYSSSFPATSYPSES</sequence>
<evidence type="ECO:0000313" key="1">
    <source>
        <dbReference type="EMBL" id="AAM72326.1"/>
    </source>
</evidence>
<dbReference type="KEGG" id="cte:CT1093"/>
<keyword evidence="2" id="KW-1185">Reference proteome</keyword>
<name>Q8KDF7_CHLTE</name>
<dbReference type="EnsemblBacteria" id="AAM72326">
    <property type="protein sequence ID" value="AAM72326"/>
    <property type="gene ID" value="CT1093"/>
</dbReference>
<dbReference type="Proteomes" id="UP000001007">
    <property type="component" value="Chromosome"/>
</dbReference>
<evidence type="ECO:0000313" key="2">
    <source>
        <dbReference type="Proteomes" id="UP000001007"/>
    </source>
</evidence>